<accession>A0A1B6LNW1</accession>
<sequence length="412" mass="46579">MFIYLLILVCLDISLSATSQQCSISADHVDPLQQTMLAQSRLEMALDLLRSVASMNMANQNIVLSPSSIFSTFQVLYFAASGDTEAILRKFLHLPNNLTKNAVFGIYTLEQTNSENNTNTHGYEFNVITGIYIQEDLRIKDCVKDMFSNEYSSVDFKGQFNSVAENINKWVHLLTRNMITNILPTGYIDALTRLLIVNAVYFKGLWKKAFPDSSTNKEEFHLTDGSKTTVEMMHISNESFRSIRSSIDEIGVQVLELPYEGDDVSMLILLPEELHESAITKLLDSLTVKHLERILDQISKMTLKILDVIIPKFKIEQTIDLKPILETLGAEKLFENADLSNLLEEPESLNVLKAIHTAKIDVDEEDTTPTRVIFRVSIPITPTEFRANHPFVYLIYNKATRSLIISGIFSSP</sequence>
<organism evidence="6">
    <name type="scientific">Graphocephala atropunctata</name>
    <dbReference type="NCBI Taxonomy" id="36148"/>
    <lineage>
        <taxon>Eukaryota</taxon>
        <taxon>Metazoa</taxon>
        <taxon>Ecdysozoa</taxon>
        <taxon>Arthropoda</taxon>
        <taxon>Hexapoda</taxon>
        <taxon>Insecta</taxon>
        <taxon>Pterygota</taxon>
        <taxon>Neoptera</taxon>
        <taxon>Paraneoptera</taxon>
        <taxon>Hemiptera</taxon>
        <taxon>Auchenorrhyncha</taxon>
        <taxon>Membracoidea</taxon>
        <taxon>Cicadellidae</taxon>
        <taxon>Cicadellinae</taxon>
        <taxon>Cicadellini</taxon>
        <taxon>Graphocephala</taxon>
    </lineage>
</organism>
<proteinExistence type="inferred from homology"/>
<keyword evidence="4" id="KW-0732">Signal</keyword>
<comment type="similarity">
    <text evidence="3">Belongs to the serpin family.</text>
</comment>
<gene>
    <name evidence="6" type="ORF">g.10733</name>
</gene>
<dbReference type="InterPro" id="IPR036186">
    <property type="entry name" value="Serpin_sf"/>
</dbReference>
<dbReference type="InterPro" id="IPR000215">
    <property type="entry name" value="Serpin_fam"/>
</dbReference>
<evidence type="ECO:0000313" key="6">
    <source>
        <dbReference type="EMBL" id="JAT25307.1"/>
    </source>
</evidence>
<reference evidence="6" key="1">
    <citation type="submission" date="2015-11" db="EMBL/GenBank/DDBJ databases">
        <title>De novo transcriptome assembly of four potential Pierce s Disease insect vectors from Arizona vineyards.</title>
        <authorList>
            <person name="Tassone E.E."/>
        </authorList>
    </citation>
    <scope>NUCLEOTIDE SEQUENCE</scope>
</reference>
<name>A0A1B6LNW1_9HEMI</name>
<dbReference type="PANTHER" id="PTHR11461:SF278">
    <property type="entry name" value="SERINE PROTEASE INHIBITOR 88EA"/>
    <property type="match status" value="1"/>
</dbReference>
<feature type="signal peptide" evidence="4">
    <location>
        <begin position="1"/>
        <end position="16"/>
    </location>
</feature>
<evidence type="ECO:0000256" key="2">
    <source>
        <dbReference type="ARBA" id="ARBA00022900"/>
    </source>
</evidence>
<feature type="chain" id="PRO_5008587527" description="Serpin domain-containing protein" evidence="4">
    <location>
        <begin position="17"/>
        <end position="412"/>
    </location>
</feature>
<dbReference type="PROSITE" id="PS00284">
    <property type="entry name" value="SERPIN"/>
    <property type="match status" value="1"/>
</dbReference>
<protein>
    <recommendedName>
        <fullName evidence="5">Serpin domain-containing protein</fullName>
    </recommendedName>
</protein>
<evidence type="ECO:0000256" key="4">
    <source>
        <dbReference type="SAM" id="SignalP"/>
    </source>
</evidence>
<dbReference type="InterPro" id="IPR023795">
    <property type="entry name" value="Serpin_CS"/>
</dbReference>
<dbReference type="AlphaFoldDB" id="A0A1B6LNW1"/>
<dbReference type="InterPro" id="IPR023796">
    <property type="entry name" value="Serpin_dom"/>
</dbReference>
<feature type="domain" description="Serpin" evidence="5">
    <location>
        <begin position="46"/>
        <end position="412"/>
    </location>
</feature>
<dbReference type="SMART" id="SM00093">
    <property type="entry name" value="SERPIN"/>
    <property type="match status" value="1"/>
</dbReference>
<dbReference type="SUPFAM" id="SSF56574">
    <property type="entry name" value="Serpins"/>
    <property type="match status" value="1"/>
</dbReference>
<dbReference type="GO" id="GO:0004867">
    <property type="term" value="F:serine-type endopeptidase inhibitor activity"/>
    <property type="evidence" value="ECO:0007669"/>
    <property type="project" value="UniProtKB-KW"/>
</dbReference>
<evidence type="ECO:0000256" key="3">
    <source>
        <dbReference type="RuleBase" id="RU000411"/>
    </source>
</evidence>
<dbReference type="EMBL" id="GEBQ01014670">
    <property type="protein sequence ID" value="JAT25307.1"/>
    <property type="molecule type" value="Transcribed_RNA"/>
</dbReference>
<dbReference type="InterPro" id="IPR042185">
    <property type="entry name" value="Serpin_sf_2"/>
</dbReference>
<dbReference type="InterPro" id="IPR042178">
    <property type="entry name" value="Serpin_sf_1"/>
</dbReference>
<dbReference type="Pfam" id="PF00079">
    <property type="entry name" value="Serpin"/>
    <property type="match status" value="1"/>
</dbReference>
<keyword evidence="2" id="KW-0722">Serine protease inhibitor</keyword>
<dbReference type="Gene3D" id="2.30.39.10">
    <property type="entry name" value="Alpha-1-antitrypsin, domain 1"/>
    <property type="match status" value="1"/>
</dbReference>
<dbReference type="Gene3D" id="3.30.497.10">
    <property type="entry name" value="Antithrombin, subunit I, domain 2"/>
    <property type="match status" value="1"/>
</dbReference>
<dbReference type="GO" id="GO:0005615">
    <property type="term" value="C:extracellular space"/>
    <property type="evidence" value="ECO:0007669"/>
    <property type="project" value="InterPro"/>
</dbReference>
<keyword evidence="1" id="KW-0646">Protease inhibitor</keyword>
<dbReference type="PANTHER" id="PTHR11461">
    <property type="entry name" value="SERINE PROTEASE INHIBITOR, SERPIN"/>
    <property type="match status" value="1"/>
</dbReference>
<evidence type="ECO:0000259" key="5">
    <source>
        <dbReference type="SMART" id="SM00093"/>
    </source>
</evidence>
<evidence type="ECO:0000256" key="1">
    <source>
        <dbReference type="ARBA" id="ARBA00022690"/>
    </source>
</evidence>